<evidence type="ECO:0000259" key="3">
    <source>
        <dbReference type="Pfam" id="PF17919"/>
    </source>
</evidence>
<evidence type="ECO:0000313" key="4">
    <source>
        <dbReference type="EMBL" id="CAF4706320.1"/>
    </source>
</evidence>
<proteinExistence type="predicted"/>
<gene>
    <name evidence="4" type="ORF">TSG867_LOCUS33545</name>
</gene>
<comment type="caution">
    <text evidence="4">The sequence shown here is derived from an EMBL/GenBank/DDBJ whole genome shotgun (WGS) entry which is preliminary data.</text>
</comment>
<dbReference type="AlphaFoldDB" id="A0A821ISJ6"/>
<dbReference type="CDD" id="cd09274">
    <property type="entry name" value="RNase_HI_RT_Ty3"/>
    <property type="match status" value="1"/>
</dbReference>
<dbReference type="Pfam" id="PF17919">
    <property type="entry name" value="RT_RNaseH_2"/>
    <property type="match status" value="1"/>
</dbReference>
<dbReference type="InterPro" id="IPR041577">
    <property type="entry name" value="RT_RNaseH_2"/>
</dbReference>
<evidence type="ECO:0000256" key="1">
    <source>
        <dbReference type="ARBA" id="ARBA00023268"/>
    </source>
</evidence>
<sequence length="206" mass="23211">SFIWTETEETSFNHLKDAITSPAVLILPDPTKPYTIRTDASRVGIGAVLLQQQTRDDDDVSTIPVYKPVAFASRSLKPAEKRQQFTLETDHKPLLSLMKKSYNNARIERWMTTLQEYDMIVKHISGKDNTTADALSRYPVDTPETYYHDTSRVMNSSTQTENVIINVVTTRSMKKQHLPSSDTHVQPTITPFQSITSSTSSTSSIT</sequence>
<feature type="domain" description="Reverse transcriptase/retrotransposon-derived protein RNase H-like" evidence="3">
    <location>
        <begin position="4"/>
        <end position="84"/>
    </location>
</feature>
<feature type="non-terminal residue" evidence="4">
    <location>
        <position position="206"/>
    </location>
</feature>
<dbReference type="SUPFAM" id="SSF56672">
    <property type="entry name" value="DNA/RNA polymerases"/>
    <property type="match status" value="1"/>
</dbReference>
<accession>A0A821ISJ6</accession>
<feature type="region of interest" description="Disordered" evidence="2">
    <location>
        <begin position="176"/>
        <end position="206"/>
    </location>
</feature>
<feature type="non-terminal residue" evidence="4">
    <location>
        <position position="1"/>
    </location>
</feature>
<feature type="compositionally biased region" description="Low complexity" evidence="2">
    <location>
        <begin position="194"/>
        <end position="206"/>
    </location>
</feature>
<dbReference type="GO" id="GO:0003824">
    <property type="term" value="F:catalytic activity"/>
    <property type="evidence" value="ECO:0007669"/>
    <property type="project" value="UniProtKB-KW"/>
</dbReference>
<dbReference type="Proteomes" id="UP000663862">
    <property type="component" value="Unassembled WGS sequence"/>
</dbReference>
<protein>
    <recommendedName>
        <fullName evidence="3">Reverse transcriptase/retrotransposon-derived protein RNase H-like domain-containing protein</fullName>
    </recommendedName>
</protein>
<dbReference type="PANTHER" id="PTHR37984">
    <property type="entry name" value="PROTEIN CBG26694"/>
    <property type="match status" value="1"/>
</dbReference>
<reference evidence="4" key="1">
    <citation type="submission" date="2021-02" db="EMBL/GenBank/DDBJ databases">
        <authorList>
            <person name="Nowell W R."/>
        </authorList>
    </citation>
    <scope>NUCLEOTIDE SEQUENCE</scope>
</reference>
<keyword evidence="1" id="KW-0511">Multifunctional enzyme</keyword>
<feature type="compositionally biased region" description="Polar residues" evidence="2">
    <location>
        <begin position="178"/>
        <end position="193"/>
    </location>
</feature>
<dbReference type="PANTHER" id="PTHR37984:SF5">
    <property type="entry name" value="PROTEIN NYNRIN-LIKE"/>
    <property type="match status" value="1"/>
</dbReference>
<dbReference type="InterPro" id="IPR050951">
    <property type="entry name" value="Retrovirus_Pol_polyprotein"/>
</dbReference>
<name>A0A821ISJ6_9BILA</name>
<dbReference type="InterPro" id="IPR043502">
    <property type="entry name" value="DNA/RNA_pol_sf"/>
</dbReference>
<evidence type="ECO:0000313" key="5">
    <source>
        <dbReference type="Proteomes" id="UP000663862"/>
    </source>
</evidence>
<organism evidence="4 5">
    <name type="scientific">Rotaria socialis</name>
    <dbReference type="NCBI Taxonomy" id="392032"/>
    <lineage>
        <taxon>Eukaryota</taxon>
        <taxon>Metazoa</taxon>
        <taxon>Spiralia</taxon>
        <taxon>Gnathifera</taxon>
        <taxon>Rotifera</taxon>
        <taxon>Eurotatoria</taxon>
        <taxon>Bdelloidea</taxon>
        <taxon>Philodinida</taxon>
        <taxon>Philodinidae</taxon>
        <taxon>Rotaria</taxon>
    </lineage>
</organism>
<dbReference type="EMBL" id="CAJOBQ010010643">
    <property type="protein sequence ID" value="CAF4706320.1"/>
    <property type="molecule type" value="Genomic_DNA"/>
</dbReference>
<evidence type="ECO:0000256" key="2">
    <source>
        <dbReference type="SAM" id="MobiDB-lite"/>
    </source>
</evidence>